<protein>
    <submittedName>
        <fullName evidence="1">40469_t:CDS:1</fullName>
    </submittedName>
</protein>
<gene>
    <name evidence="1" type="ORF">GMARGA_LOCUS10912</name>
</gene>
<proteinExistence type="predicted"/>
<sequence length="191" mass="22378">MTKDKWEEYSGDLERYLKNRPSINLLLEKYIICSEEKHLSQKAQKRSPKQSKQNLQITQMPIQNTKLASLSVDIVADFNRQVREINEKNGLEIMLSSDFLAEDSLAKIKGWWFILNKHWAAEIEKEKTKYIEDLVNQQCAMIKNEQERMIQSLLEKPFCKVSIDRVLSNVNGEFLLSMDPKEVLTKTEAHF</sequence>
<evidence type="ECO:0000313" key="1">
    <source>
        <dbReference type="EMBL" id="CAG8680198.1"/>
    </source>
</evidence>
<organism evidence="1 2">
    <name type="scientific">Gigaspora margarita</name>
    <dbReference type="NCBI Taxonomy" id="4874"/>
    <lineage>
        <taxon>Eukaryota</taxon>
        <taxon>Fungi</taxon>
        <taxon>Fungi incertae sedis</taxon>
        <taxon>Mucoromycota</taxon>
        <taxon>Glomeromycotina</taxon>
        <taxon>Glomeromycetes</taxon>
        <taxon>Diversisporales</taxon>
        <taxon>Gigasporaceae</taxon>
        <taxon>Gigaspora</taxon>
    </lineage>
</organism>
<reference evidence="1 2" key="1">
    <citation type="submission" date="2021-06" db="EMBL/GenBank/DDBJ databases">
        <authorList>
            <person name="Kallberg Y."/>
            <person name="Tangrot J."/>
            <person name="Rosling A."/>
        </authorList>
    </citation>
    <scope>NUCLEOTIDE SEQUENCE [LARGE SCALE GENOMIC DNA]</scope>
    <source>
        <strain evidence="1 2">120-4 pot B 10/14</strain>
    </source>
</reference>
<accession>A0ABN7UUQ9</accession>
<dbReference type="EMBL" id="CAJVQB010006237">
    <property type="protein sequence ID" value="CAG8680198.1"/>
    <property type="molecule type" value="Genomic_DNA"/>
</dbReference>
<name>A0ABN7UUQ9_GIGMA</name>
<keyword evidence="2" id="KW-1185">Reference proteome</keyword>
<dbReference type="Proteomes" id="UP000789901">
    <property type="component" value="Unassembled WGS sequence"/>
</dbReference>
<comment type="caution">
    <text evidence="1">The sequence shown here is derived from an EMBL/GenBank/DDBJ whole genome shotgun (WGS) entry which is preliminary data.</text>
</comment>
<evidence type="ECO:0000313" key="2">
    <source>
        <dbReference type="Proteomes" id="UP000789901"/>
    </source>
</evidence>